<dbReference type="OrthoDB" id="8062037at2759"/>
<dbReference type="GO" id="GO:0006511">
    <property type="term" value="P:ubiquitin-dependent protein catabolic process"/>
    <property type="evidence" value="ECO:0007669"/>
    <property type="project" value="TreeGrafter"/>
</dbReference>
<dbReference type="GO" id="GO:0061630">
    <property type="term" value="F:ubiquitin protein ligase activity"/>
    <property type="evidence" value="ECO:0007669"/>
    <property type="project" value="TreeGrafter"/>
</dbReference>
<evidence type="ECO:0000313" key="7">
    <source>
        <dbReference type="Proteomes" id="UP000807504"/>
    </source>
</evidence>
<dbReference type="SMART" id="SM00184">
    <property type="entry name" value="RING"/>
    <property type="match status" value="1"/>
</dbReference>
<sequence>MNIFCLGYRRFEMGVRKRNKALPSRPSLPRRCKEKQQSGSGIYEEKERALKCNLCGKMNLLRDPECVPYHGELQYMPKEETVELPSNVEIECSICLNSCKYKRMLKLVCDHRFHKKCILKWFKVDIRCPLCRV</sequence>
<evidence type="ECO:0000259" key="5">
    <source>
        <dbReference type="PROSITE" id="PS50089"/>
    </source>
</evidence>
<reference evidence="6" key="1">
    <citation type="journal article" date="2020" name="bioRxiv">
        <title>Chromosome-level reference genome of the European wasp spider Argiope bruennichi: a resource for studies on range expansion and evolutionary adaptation.</title>
        <authorList>
            <person name="Sheffer M.M."/>
            <person name="Hoppe A."/>
            <person name="Krehenwinkel H."/>
            <person name="Uhl G."/>
            <person name="Kuss A.W."/>
            <person name="Jensen L."/>
            <person name="Jensen C."/>
            <person name="Gillespie R.G."/>
            <person name="Hoff K.J."/>
            <person name="Prost S."/>
        </authorList>
    </citation>
    <scope>NUCLEOTIDE SEQUENCE</scope>
</reference>
<keyword evidence="1 3" id="KW-0479">Metal-binding</keyword>
<dbReference type="GO" id="GO:0008270">
    <property type="term" value="F:zinc ion binding"/>
    <property type="evidence" value="ECO:0007669"/>
    <property type="project" value="UniProtKB-KW"/>
</dbReference>
<gene>
    <name evidence="6" type="ORF">HNY73_018030</name>
</gene>
<dbReference type="InterPro" id="IPR001841">
    <property type="entry name" value="Znf_RING"/>
</dbReference>
<dbReference type="OMA" id="KNDIRCP"/>
<dbReference type="AlphaFoldDB" id="A0A8T0ECG2"/>
<feature type="region of interest" description="Disordered" evidence="4">
    <location>
        <begin position="21"/>
        <end position="42"/>
    </location>
</feature>
<proteinExistence type="predicted"/>
<keyword evidence="2" id="KW-0862">Zinc</keyword>
<evidence type="ECO:0000256" key="2">
    <source>
        <dbReference type="ARBA" id="ARBA00022833"/>
    </source>
</evidence>
<keyword evidence="1 3" id="KW-0863">Zinc-finger</keyword>
<evidence type="ECO:0000256" key="4">
    <source>
        <dbReference type="SAM" id="MobiDB-lite"/>
    </source>
</evidence>
<evidence type="ECO:0000256" key="3">
    <source>
        <dbReference type="PROSITE-ProRule" id="PRU00175"/>
    </source>
</evidence>
<accession>A0A8T0ECG2</accession>
<comment type="caution">
    <text evidence="6">The sequence shown here is derived from an EMBL/GenBank/DDBJ whole genome shotgun (WGS) entry which is preliminary data.</text>
</comment>
<organism evidence="6 7">
    <name type="scientific">Argiope bruennichi</name>
    <name type="common">Wasp spider</name>
    <name type="synonym">Aranea bruennichi</name>
    <dbReference type="NCBI Taxonomy" id="94029"/>
    <lineage>
        <taxon>Eukaryota</taxon>
        <taxon>Metazoa</taxon>
        <taxon>Ecdysozoa</taxon>
        <taxon>Arthropoda</taxon>
        <taxon>Chelicerata</taxon>
        <taxon>Arachnida</taxon>
        <taxon>Araneae</taxon>
        <taxon>Araneomorphae</taxon>
        <taxon>Entelegynae</taxon>
        <taxon>Araneoidea</taxon>
        <taxon>Araneidae</taxon>
        <taxon>Argiope</taxon>
    </lineage>
</organism>
<evidence type="ECO:0000313" key="6">
    <source>
        <dbReference type="EMBL" id="KAF8770511.1"/>
    </source>
</evidence>
<dbReference type="InterPro" id="IPR051826">
    <property type="entry name" value="E3_ubiquitin-ligase_domain"/>
</dbReference>
<protein>
    <submittedName>
        <fullName evidence="6">E3 ubiquitin-protein ligase ATL6 like protein</fullName>
    </submittedName>
</protein>
<dbReference type="EMBL" id="JABXBU010002228">
    <property type="protein sequence ID" value="KAF8770511.1"/>
    <property type="molecule type" value="Genomic_DNA"/>
</dbReference>
<dbReference type="InterPro" id="IPR013083">
    <property type="entry name" value="Znf_RING/FYVE/PHD"/>
</dbReference>
<dbReference type="PANTHER" id="PTHR22765">
    <property type="entry name" value="RING FINGER AND PROTEASE ASSOCIATED DOMAIN-CONTAINING"/>
    <property type="match status" value="1"/>
</dbReference>
<dbReference type="SUPFAM" id="SSF57850">
    <property type="entry name" value="RING/U-box"/>
    <property type="match status" value="1"/>
</dbReference>
<dbReference type="PROSITE" id="PS50089">
    <property type="entry name" value="ZF_RING_2"/>
    <property type="match status" value="1"/>
</dbReference>
<dbReference type="Proteomes" id="UP000807504">
    <property type="component" value="Unassembled WGS sequence"/>
</dbReference>
<feature type="domain" description="RING-type" evidence="5">
    <location>
        <begin position="92"/>
        <end position="132"/>
    </location>
</feature>
<evidence type="ECO:0000256" key="1">
    <source>
        <dbReference type="ARBA" id="ARBA00022771"/>
    </source>
</evidence>
<keyword evidence="7" id="KW-1185">Reference proteome</keyword>
<dbReference type="Pfam" id="PF13639">
    <property type="entry name" value="zf-RING_2"/>
    <property type="match status" value="1"/>
</dbReference>
<dbReference type="Gene3D" id="3.30.40.10">
    <property type="entry name" value="Zinc/RING finger domain, C3HC4 (zinc finger)"/>
    <property type="match status" value="1"/>
</dbReference>
<name>A0A8T0ECG2_ARGBR</name>
<reference evidence="6" key="2">
    <citation type="submission" date="2020-06" db="EMBL/GenBank/DDBJ databases">
        <authorList>
            <person name="Sheffer M."/>
        </authorList>
    </citation>
    <scope>NUCLEOTIDE SEQUENCE</scope>
</reference>